<reference evidence="4" key="1">
    <citation type="submission" date="2016-06" db="UniProtKB">
        <authorList>
            <consortium name="WormBaseParasite"/>
        </authorList>
    </citation>
    <scope>IDENTIFICATION</scope>
</reference>
<organism evidence="4">
    <name type="scientific">Onchocerca flexuosa</name>
    <dbReference type="NCBI Taxonomy" id="387005"/>
    <lineage>
        <taxon>Eukaryota</taxon>
        <taxon>Metazoa</taxon>
        <taxon>Ecdysozoa</taxon>
        <taxon>Nematoda</taxon>
        <taxon>Chromadorea</taxon>
        <taxon>Rhabditida</taxon>
        <taxon>Spirurina</taxon>
        <taxon>Spiruromorpha</taxon>
        <taxon>Filarioidea</taxon>
        <taxon>Onchocercidae</taxon>
        <taxon>Onchocerca</taxon>
    </lineage>
</organism>
<evidence type="ECO:0000313" key="3">
    <source>
        <dbReference type="Proteomes" id="UP000267606"/>
    </source>
</evidence>
<feature type="compositionally biased region" description="Polar residues" evidence="1">
    <location>
        <begin position="7"/>
        <end position="16"/>
    </location>
</feature>
<feature type="region of interest" description="Disordered" evidence="1">
    <location>
        <begin position="1"/>
        <end position="70"/>
    </location>
</feature>
<gene>
    <name evidence="2" type="ORF">OFLC_LOCUS9745</name>
</gene>
<proteinExistence type="predicted"/>
<evidence type="ECO:0000256" key="1">
    <source>
        <dbReference type="SAM" id="MobiDB-lite"/>
    </source>
</evidence>
<name>A0A183HQH8_9BILA</name>
<keyword evidence="3" id="KW-1185">Reference proteome</keyword>
<sequence length="70" mass="7983">MLPTMTAMKSTYQKIGTESDDYSSKKEQEDSKTHLEKDHSIKRELKPSVTTDLMENRRSPIATSESFISS</sequence>
<feature type="compositionally biased region" description="Basic and acidic residues" evidence="1">
    <location>
        <begin position="22"/>
        <end position="46"/>
    </location>
</feature>
<dbReference type="AlphaFoldDB" id="A0A183HQH8"/>
<evidence type="ECO:0000313" key="2">
    <source>
        <dbReference type="EMBL" id="VDO62942.1"/>
    </source>
</evidence>
<accession>A0A183HQH8</accession>
<dbReference type="WBParaSite" id="OFLC_0000973901-mRNA-1">
    <property type="protein sequence ID" value="OFLC_0000973901-mRNA-1"/>
    <property type="gene ID" value="OFLC_0000973901"/>
</dbReference>
<protein>
    <submittedName>
        <fullName evidence="4">Ovule protein</fullName>
    </submittedName>
</protein>
<dbReference type="Proteomes" id="UP000267606">
    <property type="component" value="Unassembled WGS sequence"/>
</dbReference>
<reference evidence="2 3" key="2">
    <citation type="submission" date="2018-11" db="EMBL/GenBank/DDBJ databases">
        <authorList>
            <consortium name="Pathogen Informatics"/>
        </authorList>
    </citation>
    <scope>NUCLEOTIDE SEQUENCE [LARGE SCALE GENOMIC DNA]</scope>
</reference>
<evidence type="ECO:0000313" key="4">
    <source>
        <dbReference type="WBParaSite" id="OFLC_0000973901-mRNA-1"/>
    </source>
</evidence>
<dbReference type="EMBL" id="UZAJ01012293">
    <property type="protein sequence ID" value="VDO62942.1"/>
    <property type="molecule type" value="Genomic_DNA"/>
</dbReference>
<feature type="compositionally biased region" description="Polar residues" evidence="1">
    <location>
        <begin position="61"/>
        <end position="70"/>
    </location>
</feature>